<dbReference type="GeneID" id="111104752"/>
<dbReference type="KEGG" id="cvn:111104752"/>
<reference evidence="5 6" key="1">
    <citation type="submission" date="2025-04" db="UniProtKB">
        <authorList>
            <consortium name="RefSeq"/>
        </authorList>
    </citation>
    <scope>IDENTIFICATION</scope>
    <source>
        <tissue evidence="5 6">Whole sample</tissue>
    </source>
</reference>
<dbReference type="Proteomes" id="UP000694844">
    <property type="component" value="Chromosome 7"/>
</dbReference>
<name>A0A8B8ATQ3_CRAVI</name>
<feature type="compositionally biased region" description="Polar residues" evidence="3">
    <location>
        <begin position="996"/>
        <end position="1012"/>
    </location>
</feature>
<keyword evidence="1" id="KW-0677">Repeat</keyword>
<dbReference type="PANTHER" id="PTHR45641">
    <property type="entry name" value="TETRATRICOPEPTIDE REPEAT PROTEIN (AFU_ORTHOLOGUE AFUA_6G03870)"/>
    <property type="match status" value="1"/>
</dbReference>
<evidence type="ECO:0000256" key="3">
    <source>
        <dbReference type="SAM" id="MobiDB-lite"/>
    </source>
</evidence>
<dbReference type="OrthoDB" id="6125577at2759"/>
<dbReference type="RefSeq" id="XP_022294566.1">
    <property type="nucleotide sequence ID" value="XM_022438858.1"/>
</dbReference>
<feature type="compositionally biased region" description="Basic and acidic residues" evidence="3">
    <location>
        <begin position="1045"/>
        <end position="1060"/>
    </location>
</feature>
<dbReference type="InterPro" id="IPR027417">
    <property type="entry name" value="P-loop_NTPase"/>
</dbReference>
<gene>
    <name evidence="5 6 7" type="primary">LOC111104752</name>
</gene>
<dbReference type="Gene3D" id="1.25.40.10">
    <property type="entry name" value="Tetratricopeptide repeat domain"/>
    <property type="match status" value="2"/>
</dbReference>
<organism evidence="4 5">
    <name type="scientific">Crassostrea virginica</name>
    <name type="common">Eastern oyster</name>
    <dbReference type="NCBI Taxonomy" id="6565"/>
    <lineage>
        <taxon>Eukaryota</taxon>
        <taxon>Metazoa</taxon>
        <taxon>Spiralia</taxon>
        <taxon>Lophotrochozoa</taxon>
        <taxon>Mollusca</taxon>
        <taxon>Bivalvia</taxon>
        <taxon>Autobranchia</taxon>
        <taxon>Pteriomorphia</taxon>
        <taxon>Ostreida</taxon>
        <taxon>Ostreoidea</taxon>
        <taxon>Ostreidae</taxon>
        <taxon>Crassostrea</taxon>
    </lineage>
</organism>
<evidence type="ECO:0000256" key="2">
    <source>
        <dbReference type="ARBA" id="ARBA00022803"/>
    </source>
</evidence>
<dbReference type="PANTHER" id="PTHR45641:SF19">
    <property type="entry name" value="NEPHROCYSTIN-3"/>
    <property type="match status" value="1"/>
</dbReference>
<dbReference type="AlphaFoldDB" id="A0A8B8ATQ3"/>
<dbReference type="InterPro" id="IPR019734">
    <property type="entry name" value="TPR_rpt"/>
</dbReference>
<evidence type="ECO:0000313" key="6">
    <source>
        <dbReference type="RefSeq" id="XP_022294566.1"/>
    </source>
</evidence>
<evidence type="ECO:0000256" key="1">
    <source>
        <dbReference type="ARBA" id="ARBA00022737"/>
    </source>
</evidence>
<feature type="compositionally biased region" description="Acidic residues" evidence="3">
    <location>
        <begin position="1070"/>
        <end position="1086"/>
    </location>
</feature>
<dbReference type="RefSeq" id="XP_022294567.1">
    <property type="nucleotide sequence ID" value="XM_022438859.1"/>
</dbReference>
<feature type="region of interest" description="Disordered" evidence="3">
    <location>
        <begin position="1032"/>
        <end position="1086"/>
    </location>
</feature>
<keyword evidence="2" id="KW-0802">TPR repeat</keyword>
<proteinExistence type="predicted"/>
<dbReference type="InterPro" id="IPR011990">
    <property type="entry name" value="TPR-like_helical_dom_sf"/>
</dbReference>
<evidence type="ECO:0000313" key="7">
    <source>
        <dbReference type="RefSeq" id="XP_022294567.1"/>
    </source>
</evidence>
<dbReference type="Gene3D" id="3.40.50.300">
    <property type="entry name" value="P-loop containing nucleotide triphosphate hydrolases"/>
    <property type="match status" value="1"/>
</dbReference>
<evidence type="ECO:0000313" key="5">
    <source>
        <dbReference type="RefSeq" id="XP_022294565.1"/>
    </source>
</evidence>
<feature type="region of interest" description="Disordered" evidence="3">
    <location>
        <begin position="980"/>
        <end position="1012"/>
    </location>
</feature>
<dbReference type="SUPFAM" id="SSF48452">
    <property type="entry name" value="TPR-like"/>
    <property type="match status" value="1"/>
</dbReference>
<dbReference type="RefSeq" id="XP_022294565.1">
    <property type="nucleotide sequence ID" value="XM_022438857.1"/>
</dbReference>
<accession>A0A8B8ATQ3</accession>
<sequence>MTSQKFYVGFGKAQIDPWDIFRRELIALIDTDSVICREIFSLSKAKFEKMELVEDGEGFFNGLENHFKNRREDVVNYLHSLTSKLNLHVHEGSTSVASLLMNYAKQCREHEQRQKRIQICPTSPIIGRKREIAQALDCLQSSQCKGVWICGVDGIGKSSLAFEICRKLFIENWRIFKVELREQLYVRDLVQSALEVIGGPFLLPPTAGLSDEVLESSTEDDDFTDNNNYCTKSLFIQNCCEHDQDKVIMLDGVDEILTHDETEFYFFLGILFGRIDEAENKLSLKGKSKVVITTQVPARKSTVIQKNFIQIELEGLSLDDAKEFLREKSNLVNIHFNDKDMETIASDCEFSPLAMVLVLNTQQENNKPDESMVVSNKNMSKISQNDSSGVDLCLEKSVLCLENPDKNYTLITLMRLSVFRTLNFTIEAACFICGNENSRKSNMLNVIMLLKNRYLLETTVERFKENEDSEEGYEQPRFYIHTLVYNILRKREESYMSYVQDSRKRFVEYMDKKLSKVTEKSLIELLKIDENFKSHIQLFIKYVTDMPFIRPSLEDGPGIVGSMNREWIAEWIVDSRAKCKYYKEIIAESKRDSNASETVYYLMCLAKLYFDHYKFDQCRDALNESLSRVQNDDTLSKEVNFIKRKKKSKNYFHSIILSKVWTMQARVLNAEGKYEKGEEYLTFALAATEKKAKECWHDRANIHNLLGIILFKLERYKEAEMNHKYAHNILTSHEGFWNEDVYLTNIGTALFKQVDKELPENNTLEHAEQYYSSALNVKTSTPHNKARTLSFRGKLYLKIGKLEESQKDFQESLDIWKAIVQSPNINLISAYHNLSTLLLRKYTNLVQMGEIIEASRVLVSAYNNYQEIQRQIAKGGFKNWQRNLTMYNQIKENHRRVLSRVNAERREIDVVNSFYSDFESGIFNRTGPQNVFLEREDEFSPLSEERNASSNYDVTSDSSSFVCITSDEDRSLREQSCKDISLTGSPESTYRDKNCQDNNQFRNQVDSGIGDSITSLSSVSESGNYWYTSSGSIEEEVFPDEDETKNDCWKKRKSLDESKSHTLKRQRNFDDDDDDNDDDDDDDDET</sequence>
<dbReference type="SMART" id="SM00028">
    <property type="entry name" value="TPR"/>
    <property type="match status" value="4"/>
</dbReference>
<feature type="compositionally biased region" description="Acidic residues" evidence="3">
    <location>
        <begin position="1033"/>
        <end position="1044"/>
    </location>
</feature>
<dbReference type="SUPFAM" id="SSF52540">
    <property type="entry name" value="P-loop containing nucleoside triphosphate hydrolases"/>
    <property type="match status" value="1"/>
</dbReference>
<evidence type="ECO:0000313" key="4">
    <source>
        <dbReference type="Proteomes" id="UP000694844"/>
    </source>
</evidence>
<keyword evidence="4" id="KW-1185">Reference proteome</keyword>
<protein>
    <submittedName>
        <fullName evidence="5 6">Uncharacterized protein LOC111104752 isoform X1</fullName>
    </submittedName>
</protein>